<reference evidence="1" key="1">
    <citation type="submission" date="2020-11" db="EMBL/GenBank/DDBJ databases">
        <title>Sequencing the genomes of 1000 actinobacteria strains.</title>
        <authorList>
            <person name="Klenk H.-P."/>
        </authorList>
    </citation>
    <scope>NUCLEOTIDE SEQUENCE</scope>
    <source>
        <strain evidence="1">DSM 45356</strain>
    </source>
</reference>
<proteinExistence type="predicted"/>
<comment type="caution">
    <text evidence="1">The sequence shown here is derived from an EMBL/GenBank/DDBJ whole genome shotgun (WGS) entry which is preliminary data.</text>
</comment>
<protein>
    <submittedName>
        <fullName evidence="1">Uncharacterized protein</fullName>
    </submittedName>
</protein>
<name>A0A8J7GA38_9ACTN</name>
<organism evidence="1 2">
    <name type="scientific">Longispora fulva</name>
    <dbReference type="NCBI Taxonomy" id="619741"/>
    <lineage>
        <taxon>Bacteria</taxon>
        <taxon>Bacillati</taxon>
        <taxon>Actinomycetota</taxon>
        <taxon>Actinomycetes</taxon>
        <taxon>Micromonosporales</taxon>
        <taxon>Micromonosporaceae</taxon>
        <taxon>Longispora</taxon>
    </lineage>
</organism>
<evidence type="ECO:0000313" key="1">
    <source>
        <dbReference type="EMBL" id="MBG6134529.1"/>
    </source>
</evidence>
<dbReference type="RefSeq" id="WP_197001754.1">
    <property type="nucleotide sequence ID" value="NZ_BONS01000023.1"/>
</dbReference>
<gene>
    <name evidence="1" type="ORF">IW245_000723</name>
</gene>
<evidence type="ECO:0000313" key="2">
    <source>
        <dbReference type="Proteomes" id="UP000622552"/>
    </source>
</evidence>
<keyword evidence="2" id="KW-1185">Reference proteome</keyword>
<dbReference type="Proteomes" id="UP000622552">
    <property type="component" value="Unassembled WGS sequence"/>
</dbReference>
<dbReference type="AlphaFoldDB" id="A0A8J7GA38"/>
<dbReference type="EMBL" id="JADOUF010000001">
    <property type="protein sequence ID" value="MBG6134529.1"/>
    <property type="molecule type" value="Genomic_DNA"/>
</dbReference>
<sequence length="62" mass="6830">MTVALRRPPQPVVRKWSLAVRGGWSHAITMPGVTRDMIDRFVHDITVAANTGAYLWAVTLAA</sequence>
<accession>A0A8J7GA38</accession>